<comment type="caution">
    <text evidence="3">The sequence shown here is derived from an EMBL/GenBank/DDBJ whole genome shotgun (WGS) entry which is preliminary data.</text>
</comment>
<dbReference type="OMA" id="PHNPFNA"/>
<dbReference type="OrthoDB" id="298012at2759"/>
<keyword evidence="4" id="KW-1185">Reference proteome</keyword>
<evidence type="ECO:0000313" key="3">
    <source>
        <dbReference type="EMBL" id="RFU26285.1"/>
    </source>
</evidence>
<feature type="region of interest" description="Disordered" evidence="1">
    <location>
        <begin position="235"/>
        <end position="256"/>
    </location>
</feature>
<dbReference type="GO" id="GO:0010181">
    <property type="term" value="F:FMN binding"/>
    <property type="evidence" value="ECO:0007669"/>
    <property type="project" value="InterPro"/>
</dbReference>
<dbReference type="Pfam" id="PF01613">
    <property type="entry name" value="Flavin_Reduct"/>
    <property type="match status" value="1"/>
</dbReference>
<accession>A0A3E2GYP9</accession>
<feature type="compositionally biased region" description="Basic and acidic residues" evidence="1">
    <location>
        <begin position="11"/>
        <end position="20"/>
    </location>
</feature>
<dbReference type="STRING" id="5539.A0A3E2GYP9"/>
<dbReference type="Proteomes" id="UP000258309">
    <property type="component" value="Unassembled WGS sequence"/>
</dbReference>
<feature type="non-terminal residue" evidence="3">
    <location>
        <position position="256"/>
    </location>
</feature>
<dbReference type="InterPro" id="IPR012349">
    <property type="entry name" value="Split_barrel_FMN-bd"/>
</dbReference>
<dbReference type="SUPFAM" id="SSF50475">
    <property type="entry name" value="FMN-binding split barrel"/>
    <property type="match status" value="1"/>
</dbReference>
<dbReference type="AlphaFoldDB" id="A0A3E2GYP9"/>
<dbReference type="Gene3D" id="2.30.110.10">
    <property type="entry name" value="Electron Transport, Fmn-binding Protein, Chain A"/>
    <property type="match status" value="1"/>
</dbReference>
<feature type="domain" description="Flavin reductase like" evidence="2">
    <location>
        <begin position="25"/>
        <end position="175"/>
    </location>
</feature>
<name>A0A3E2GYP9_SCYLI</name>
<proteinExistence type="predicted"/>
<dbReference type="InterPro" id="IPR002563">
    <property type="entry name" value="Flavin_Rdtase-like_dom"/>
</dbReference>
<dbReference type="SMART" id="SM00903">
    <property type="entry name" value="Flavin_Reduct"/>
    <property type="match status" value="1"/>
</dbReference>
<evidence type="ECO:0000256" key="1">
    <source>
        <dbReference type="SAM" id="MobiDB-lite"/>
    </source>
</evidence>
<reference evidence="3 4" key="1">
    <citation type="submission" date="2018-05" db="EMBL/GenBank/DDBJ databases">
        <title>Draft genome sequence of Scytalidium lignicola DSM 105466, a ubiquitous saprotrophic fungus.</title>
        <authorList>
            <person name="Buettner E."/>
            <person name="Gebauer A.M."/>
            <person name="Hofrichter M."/>
            <person name="Liers C."/>
            <person name="Kellner H."/>
        </authorList>
    </citation>
    <scope>NUCLEOTIDE SEQUENCE [LARGE SCALE GENOMIC DNA]</scope>
    <source>
        <strain evidence="3 4">DSM 105466</strain>
    </source>
</reference>
<evidence type="ECO:0000313" key="4">
    <source>
        <dbReference type="Proteomes" id="UP000258309"/>
    </source>
</evidence>
<dbReference type="PANTHER" id="PTHR43812">
    <property type="entry name" value="BLR2425 PROTEIN"/>
    <property type="match status" value="1"/>
</dbReference>
<evidence type="ECO:0000259" key="2">
    <source>
        <dbReference type="SMART" id="SM00903"/>
    </source>
</evidence>
<dbReference type="EMBL" id="NCSJ02000271">
    <property type="protein sequence ID" value="RFU26285.1"/>
    <property type="molecule type" value="Genomic_DNA"/>
</dbReference>
<feature type="non-terminal residue" evidence="3">
    <location>
        <position position="1"/>
    </location>
</feature>
<sequence length="256" mass="28438">MTRSDLFYEPPKGEKSGLPHDPFKSFVIPRPIGWISTTSVDGLDNLGPFSQFNNVSFDPPTIMFVGHQSVYKRRSKDSVVNARETGEFVWNMATYDTRDAVNASSLESWDDEFPIAGVTKAASRVVNPPRVAESPVQFECKTHSVIRIQGDSVVGHSDIVIGRVVAIHVKGEYITGDGLFDVLKAAPLARLGYHQYTAINHVFDMHMPFMPDDNVSGGVLGGIMDISDQELYQTKDNRPDAERRAEENKRAVNPIE</sequence>
<organism evidence="3 4">
    <name type="scientific">Scytalidium lignicola</name>
    <name type="common">Hyphomycete</name>
    <dbReference type="NCBI Taxonomy" id="5539"/>
    <lineage>
        <taxon>Eukaryota</taxon>
        <taxon>Fungi</taxon>
        <taxon>Dikarya</taxon>
        <taxon>Ascomycota</taxon>
        <taxon>Pezizomycotina</taxon>
        <taxon>Leotiomycetes</taxon>
        <taxon>Leotiomycetes incertae sedis</taxon>
        <taxon>Scytalidium</taxon>
    </lineage>
</organism>
<protein>
    <recommendedName>
        <fullName evidence="2">Flavin reductase like domain-containing protein</fullName>
    </recommendedName>
</protein>
<feature type="compositionally biased region" description="Basic and acidic residues" evidence="1">
    <location>
        <begin position="235"/>
        <end position="250"/>
    </location>
</feature>
<gene>
    <name evidence="3" type="ORF">B7463_g10041</name>
</gene>
<feature type="region of interest" description="Disordered" evidence="1">
    <location>
        <begin position="1"/>
        <end position="20"/>
    </location>
</feature>
<dbReference type="PANTHER" id="PTHR43812:SF2">
    <property type="entry name" value="FLAVIN REDUCTASE LIKE DOMAIN-CONTAINING PROTEIN"/>
    <property type="match status" value="1"/>
</dbReference>